<evidence type="ECO:0000259" key="2">
    <source>
        <dbReference type="PROSITE" id="PS51819"/>
    </source>
</evidence>
<dbReference type="InterPro" id="IPR013022">
    <property type="entry name" value="Xyl_isomerase-like_TIM-brl"/>
</dbReference>
<keyword evidence="1" id="KW-0479">Metal-binding</keyword>
<dbReference type="GO" id="GO:0046872">
    <property type="term" value="F:metal ion binding"/>
    <property type="evidence" value="ECO:0007669"/>
    <property type="project" value="UniProtKB-UniRule"/>
</dbReference>
<dbReference type="PANTHER" id="PTHR12110:SF21">
    <property type="entry name" value="XYLOSE ISOMERASE-LIKE TIM BARREL DOMAIN-CONTAINING PROTEIN"/>
    <property type="match status" value="1"/>
</dbReference>
<feature type="binding site" evidence="1">
    <location>
        <position position="167"/>
    </location>
    <ligand>
        <name>a divalent metal cation</name>
        <dbReference type="ChEBI" id="CHEBI:60240"/>
        <note>catalytic</note>
    </ligand>
</feature>
<dbReference type="SUPFAM" id="SSF51658">
    <property type="entry name" value="Xylose isomerase-like"/>
    <property type="match status" value="1"/>
</dbReference>
<dbReference type="InterPro" id="IPR036237">
    <property type="entry name" value="Xyl_isomerase-like_sf"/>
</dbReference>
<comment type="function">
    <text evidence="1">Catalyzes the conversion of 3-dehydroshikimate to protocatechuate (3,4-dihydroxybenzoate), a common intermediate of quinate and shikimate degradation pathways.</text>
</comment>
<feature type="binding site" evidence="1">
    <location>
        <position position="136"/>
    </location>
    <ligand>
        <name>a divalent metal cation</name>
        <dbReference type="ChEBI" id="CHEBI:60240"/>
        <note>catalytic</note>
    </ligand>
</feature>
<dbReference type="EC" id="4.2.1.118" evidence="1"/>
<feature type="binding site" evidence="1">
    <location>
        <position position="527"/>
    </location>
    <ligand>
        <name>Mg(2+)</name>
        <dbReference type="ChEBI" id="CHEBI:18420"/>
    </ligand>
</feature>
<comment type="cofactor">
    <cofactor evidence="1">
        <name>a divalent metal cation</name>
        <dbReference type="ChEBI" id="CHEBI:60240"/>
    </cofactor>
</comment>
<comment type="caution">
    <text evidence="3">The sequence shown here is derived from an EMBL/GenBank/DDBJ whole genome shotgun (WGS) entry which is preliminary data.</text>
</comment>
<dbReference type="SUPFAM" id="SSF54593">
    <property type="entry name" value="Glyoxalase/Bleomycin resistance protein/Dihydroxybiphenyl dioxygenase"/>
    <property type="match status" value="1"/>
</dbReference>
<proteinExistence type="inferred from homology"/>
<feature type="binding site" evidence="1">
    <location>
        <position position="604"/>
    </location>
    <ligand>
        <name>Mg(2+)</name>
        <dbReference type="ChEBI" id="CHEBI:18420"/>
    </ligand>
</feature>
<dbReference type="GO" id="GO:0046279">
    <property type="term" value="P:3,4-dihydroxybenzoate biosynthetic process"/>
    <property type="evidence" value="ECO:0007669"/>
    <property type="project" value="UniProtKB-UniRule"/>
</dbReference>
<dbReference type="Gene3D" id="3.20.20.150">
    <property type="entry name" value="Divalent-metal-dependent TIM barrel enzymes"/>
    <property type="match status" value="1"/>
</dbReference>
<feature type="binding site" evidence="1">
    <location>
        <position position="193"/>
    </location>
    <ligand>
        <name>a divalent metal cation</name>
        <dbReference type="ChEBI" id="CHEBI:60240"/>
        <note>catalytic</note>
    </ligand>
</feature>
<organism evidence="3 4">
    <name type="scientific">Nocardia macrotermitis</name>
    <dbReference type="NCBI Taxonomy" id="2585198"/>
    <lineage>
        <taxon>Bacteria</taxon>
        <taxon>Bacillati</taxon>
        <taxon>Actinomycetota</taxon>
        <taxon>Actinomycetes</taxon>
        <taxon>Mycobacteriales</taxon>
        <taxon>Nocardiaceae</taxon>
        <taxon>Nocardia</taxon>
    </lineage>
</organism>
<dbReference type="RefSeq" id="WP_153414331.1">
    <property type="nucleotide sequence ID" value="NZ_WEGK01000014.1"/>
</dbReference>
<accession>A0A7K0DA10</accession>
<evidence type="ECO:0000313" key="4">
    <source>
        <dbReference type="Proteomes" id="UP000438448"/>
    </source>
</evidence>
<feature type="binding site" evidence="1">
    <location>
        <position position="241"/>
    </location>
    <ligand>
        <name>a divalent metal cation</name>
        <dbReference type="ChEBI" id="CHEBI:60240"/>
        <note>catalytic</note>
    </ligand>
</feature>
<dbReference type="Proteomes" id="UP000438448">
    <property type="component" value="Unassembled WGS sequence"/>
</dbReference>
<dbReference type="Gene3D" id="3.10.180.10">
    <property type="entry name" value="2,3-Dihydroxybiphenyl 1,2-Dioxygenase, domain 1"/>
    <property type="match status" value="2"/>
</dbReference>
<keyword evidence="1" id="KW-0456">Lyase</keyword>
<dbReference type="Pfam" id="PF01261">
    <property type="entry name" value="AP_endonuc_2"/>
    <property type="match status" value="1"/>
</dbReference>
<dbReference type="EMBL" id="WEGK01000014">
    <property type="protein sequence ID" value="MQY22600.1"/>
    <property type="molecule type" value="Genomic_DNA"/>
</dbReference>
<comment type="pathway">
    <text evidence="1">Aromatic compound metabolism; 3,4-dihydroxybenzoate biosynthesis.</text>
</comment>
<dbReference type="HAMAP" id="MF_02238">
    <property type="entry name" value="DSD"/>
    <property type="match status" value="1"/>
</dbReference>
<name>A0A7K0DA10_9NOCA</name>
<dbReference type="InterPro" id="IPR043700">
    <property type="entry name" value="DSD"/>
</dbReference>
<dbReference type="PANTHER" id="PTHR12110">
    <property type="entry name" value="HYDROXYPYRUVATE ISOMERASE"/>
    <property type="match status" value="1"/>
</dbReference>
<keyword evidence="4" id="KW-1185">Reference proteome</keyword>
<dbReference type="InterPro" id="IPR037523">
    <property type="entry name" value="VOC_core"/>
</dbReference>
<dbReference type="GO" id="GO:0046565">
    <property type="term" value="F:3-dehydroshikimate dehydratase activity"/>
    <property type="evidence" value="ECO:0007669"/>
    <property type="project" value="UniProtKB-UniRule"/>
</dbReference>
<dbReference type="InterPro" id="IPR050312">
    <property type="entry name" value="IolE/XylAMocC-like"/>
</dbReference>
<reference evidence="3 4" key="1">
    <citation type="submission" date="2019-10" db="EMBL/GenBank/DDBJ databases">
        <title>Nocardia macrotermitis sp. nov. and Nocardia aurantia sp. nov., isolated from the gut of fungus growing-termite Macrotermes natalensis.</title>
        <authorList>
            <person name="Benndorf R."/>
            <person name="Schwitalla J."/>
            <person name="Martin K."/>
            <person name="De Beer W."/>
            <person name="Kaster A.-K."/>
            <person name="Vollmers J."/>
            <person name="Poulsen M."/>
            <person name="Beemelmanns C."/>
        </authorList>
    </citation>
    <scope>NUCLEOTIDE SEQUENCE [LARGE SCALE GENOMIC DNA]</scope>
    <source>
        <strain evidence="3 4">RB20</strain>
    </source>
</reference>
<evidence type="ECO:0000256" key="1">
    <source>
        <dbReference type="HAMAP-Rule" id="MF_02238"/>
    </source>
</evidence>
<dbReference type="UniPathway" id="UPA00088"/>
<feature type="binding site" evidence="1">
    <location>
        <position position="446"/>
    </location>
    <ligand>
        <name>Mg(2+)</name>
        <dbReference type="ChEBI" id="CHEBI:18420"/>
    </ligand>
</feature>
<comment type="similarity">
    <text evidence="1">Belongs to the bacterial two-domain DSD family.</text>
</comment>
<feature type="domain" description="VOC" evidence="2">
    <location>
        <begin position="443"/>
        <end position="595"/>
    </location>
</feature>
<comment type="catalytic activity">
    <reaction evidence="1">
        <text>3-dehydroshikimate = 3,4-dihydroxybenzoate + H2O</text>
        <dbReference type="Rhea" id="RHEA:24848"/>
        <dbReference type="ChEBI" id="CHEBI:15377"/>
        <dbReference type="ChEBI" id="CHEBI:16630"/>
        <dbReference type="ChEBI" id="CHEBI:36241"/>
        <dbReference type="EC" id="4.2.1.118"/>
    </reaction>
</comment>
<sequence length="632" mass="68197">MSVRTSIATVSLSGTLEEKLTAIAAAGFDGFEIFEPDFIGSAFTPAALAARAAELGLSIDLYQPFRDLDSADADQYARNLVRAERKFDLMEQLGCDTILVCSSPLPGAVRDDDLLAAQLHGLAERAHRRGIRVAYEALAWGTHVNTYRHAWNIVAAVGHPALGTCLDSFHILSRGDDPSGIRDIPGEKIFFLQLADAPAMAMDVLQWSRHYRKFPGQGTFDLAAFGAHVHAAGYAGPWSLEIFNDVFRASATGRTAADAHRSLRHLQEQVAARIPGSTGLFVPPPRPAIDGVVSLRVAAGPERAGELRTMLGSIGFGYAGRHREHQLELWRHGELTVAVDASPDTAWTAPALDAPMPVLSQIGIRCPDPDAWEARAVALEVPAHEVELPGAANRFGERAADVVRLRVTAATSIDLRGPASRAAWREAFEPEPRPLALPPLLTGVDHVALAVRPDDWDGIMLRLRSVFGMRPGEGVDIPDSVGQLRSQSLTMTSGKSVSPLRISLNMVPGCPAGTDHSSTIRRGGVSHVAFTCGDIFATAAELAGLGHRRPAISANYYDDLATRFDLDAEMLRQLREFGILYDADGGGEYFQLFTETVGEDLFFEIVQRVGEYRGQGEVNSAVRVAAHLRSGA</sequence>
<evidence type="ECO:0000313" key="3">
    <source>
        <dbReference type="EMBL" id="MQY22600.1"/>
    </source>
</evidence>
<dbReference type="PROSITE" id="PS51819">
    <property type="entry name" value="VOC"/>
    <property type="match status" value="1"/>
</dbReference>
<gene>
    <name evidence="3" type="ORF">NRB20_57180</name>
</gene>
<dbReference type="OrthoDB" id="9780241at2"/>
<protein>
    <recommendedName>
        <fullName evidence="1">3-dehydroshikimate dehydratase</fullName>
        <shortName evidence="1">DSD</shortName>
        <ecNumber evidence="1">4.2.1.118</ecNumber>
    </recommendedName>
</protein>
<dbReference type="AlphaFoldDB" id="A0A7K0DA10"/>
<dbReference type="InterPro" id="IPR029068">
    <property type="entry name" value="Glyas_Bleomycin-R_OHBP_Dase"/>
</dbReference>